<dbReference type="Pfam" id="PF01593">
    <property type="entry name" value="Amino_oxidase"/>
    <property type="match status" value="1"/>
</dbReference>
<dbReference type="GO" id="GO:0016491">
    <property type="term" value="F:oxidoreductase activity"/>
    <property type="evidence" value="ECO:0007669"/>
    <property type="project" value="UniProtKB-KW"/>
</dbReference>
<dbReference type="NCBIfam" id="TIGR03467">
    <property type="entry name" value="HpnE"/>
    <property type="match status" value="1"/>
</dbReference>
<evidence type="ECO:0000256" key="3">
    <source>
        <dbReference type="PIRSR" id="PIRSR601613-1"/>
    </source>
</evidence>
<dbReference type="InterPro" id="IPR050464">
    <property type="entry name" value="Zeta_carotene_desat/Oxidored"/>
</dbReference>
<keyword evidence="2" id="KW-0560">Oxidoreductase</keyword>
<feature type="binding site" evidence="3">
    <location>
        <position position="236"/>
    </location>
    <ligand>
        <name>FAD</name>
        <dbReference type="ChEBI" id="CHEBI:57692"/>
    </ligand>
</feature>
<name>A0A932EPI1_9BACT</name>
<protein>
    <submittedName>
        <fullName evidence="5">FAD-dependent oxidoreductase</fullName>
    </submittedName>
</protein>
<dbReference type="InterPro" id="IPR001613">
    <property type="entry name" value="Flavin_amine_oxidase"/>
</dbReference>
<evidence type="ECO:0000256" key="2">
    <source>
        <dbReference type="ARBA" id="ARBA00023002"/>
    </source>
</evidence>
<comment type="caution">
    <text evidence="5">The sequence shown here is derived from an EMBL/GenBank/DDBJ whole genome shotgun (WGS) entry which is preliminary data.</text>
</comment>
<evidence type="ECO:0000313" key="6">
    <source>
        <dbReference type="Proteomes" id="UP000779809"/>
    </source>
</evidence>
<dbReference type="InterPro" id="IPR036188">
    <property type="entry name" value="FAD/NAD-bd_sf"/>
</dbReference>
<comment type="cofactor">
    <cofactor evidence="1">
        <name>FAD</name>
        <dbReference type="ChEBI" id="CHEBI:57692"/>
    </cofactor>
</comment>
<evidence type="ECO:0000259" key="4">
    <source>
        <dbReference type="Pfam" id="PF01593"/>
    </source>
</evidence>
<sequence length="470" mass="52775">MSTPAKPTATVVGGGLAGLSAACALADSGFRVTLLERRPYLGGRASSYEHPGTNETVDNCQHVLLGCCTNLIDFYRRSKVEDQIRWYDELTFIEPGGRQSKIWGSGWPEPFHNAPSFLMAHSLSLRDKLGIARVMARLMPGLPDETNESFLAWLRRHGQTERAIERFWKVVLVSALNEDLDRMSIHYAAQVFRESFLKSWEAGRMGVPSVPLSELYGVAADYIRERGGEVKLRAAVETFRTAGDRVCVRSGGEEIISDYAILAVPFDVLAKMLPPEPPSEILLGALSKFEHSPITGIHFWFDRQVTDLEHAVLLDRTIQWMFHKSRLLAPRETGNRKPETGSYLELVVSSSKELVEKSKQEILDLALRELAEFFPAVKDAKVLKQTVIKEVHATYSAKPRSDDYRPPQRTEWRRVFLAGDWTATGWPATMEGAVRSGYRAAEELARAAGAPEKYLVPDLPAHGFMRWFKD</sequence>
<evidence type="ECO:0000256" key="1">
    <source>
        <dbReference type="ARBA" id="ARBA00001974"/>
    </source>
</evidence>
<dbReference type="Proteomes" id="UP000779809">
    <property type="component" value="Unassembled WGS sequence"/>
</dbReference>
<dbReference type="InterPro" id="IPR002937">
    <property type="entry name" value="Amino_oxidase"/>
</dbReference>
<dbReference type="SUPFAM" id="SSF51905">
    <property type="entry name" value="FAD/NAD(P)-binding domain"/>
    <property type="match status" value="1"/>
</dbReference>
<gene>
    <name evidence="5" type="ORF">HYX28_08740</name>
</gene>
<dbReference type="EMBL" id="JACPNR010000010">
    <property type="protein sequence ID" value="MBI2678855.1"/>
    <property type="molecule type" value="Genomic_DNA"/>
</dbReference>
<dbReference type="AlphaFoldDB" id="A0A932EPI1"/>
<organism evidence="5 6">
    <name type="scientific">Candidatus Korobacter versatilis</name>
    <dbReference type="NCBI Taxonomy" id="658062"/>
    <lineage>
        <taxon>Bacteria</taxon>
        <taxon>Pseudomonadati</taxon>
        <taxon>Acidobacteriota</taxon>
        <taxon>Terriglobia</taxon>
        <taxon>Terriglobales</taxon>
        <taxon>Candidatus Korobacteraceae</taxon>
        <taxon>Candidatus Korobacter</taxon>
    </lineage>
</organism>
<evidence type="ECO:0000313" key="5">
    <source>
        <dbReference type="EMBL" id="MBI2678855.1"/>
    </source>
</evidence>
<accession>A0A932EPI1</accession>
<dbReference type="PROSITE" id="PS51257">
    <property type="entry name" value="PROKAR_LIPOPROTEIN"/>
    <property type="match status" value="1"/>
</dbReference>
<dbReference type="Gene3D" id="3.50.50.60">
    <property type="entry name" value="FAD/NAD(P)-binding domain"/>
    <property type="match status" value="1"/>
</dbReference>
<dbReference type="PRINTS" id="PR00757">
    <property type="entry name" value="AMINEOXDASEF"/>
</dbReference>
<reference evidence="5" key="1">
    <citation type="submission" date="2020-07" db="EMBL/GenBank/DDBJ databases">
        <title>Huge and variable diversity of episymbiotic CPR bacteria and DPANN archaea in groundwater ecosystems.</title>
        <authorList>
            <person name="He C.Y."/>
            <person name="Keren R."/>
            <person name="Whittaker M."/>
            <person name="Farag I.F."/>
            <person name="Doudna J."/>
            <person name="Cate J.H.D."/>
            <person name="Banfield J.F."/>
        </authorList>
    </citation>
    <scope>NUCLEOTIDE SEQUENCE</scope>
    <source>
        <strain evidence="5">NC_groundwater_580_Pr5_B-0.1um_64_19</strain>
    </source>
</reference>
<proteinExistence type="predicted"/>
<dbReference type="InterPro" id="IPR017830">
    <property type="entry name" value="SQase_HpnE"/>
</dbReference>
<dbReference type="PANTHER" id="PTHR42923">
    <property type="entry name" value="PROTOPORPHYRINOGEN OXIDASE"/>
    <property type="match status" value="1"/>
</dbReference>
<dbReference type="PANTHER" id="PTHR42923:SF47">
    <property type="entry name" value="BLR3003 PROTEIN"/>
    <property type="match status" value="1"/>
</dbReference>
<feature type="domain" description="Amine oxidase" evidence="4">
    <location>
        <begin position="16"/>
        <end position="444"/>
    </location>
</feature>